<evidence type="ECO:0000313" key="2">
    <source>
        <dbReference type="EMBL" id="CAD7635382.1"/>
    </source>
</evidence>
<accession>A0A7R9L5E1</accession>
<dbReference type="EMBL" id="OC871307">
    <property type="protein sequence ID" value="CAD7635382.1"/>
    <property type="molecule type" value="Genomic_DNA"/>
</dbReference>
<evidence type="ECO:0000256" key="1">
    <source>
        <dbReference type="SAM" id="MobiDB-lite"/>
    </source>
</evidence>
<reference evidence="2" key="1">
    <citation type="submission" date="2020-11" db="EMBL/GenBank/DDBJ databases">
        <authorList>
            <person name="Tran Van P."/>
        </authorList>
    </citation>
    <scope>NUCLEOTIDE SEQUENCE</scope>
</reference>
<feature type="non-terminal residue" evidence="2">
    <location>
        <position position="845"/>
    </location>
</feature>
<feature type="compositionally biased region" description="Polar residues" evidence="1">
    <location>
        <begin position="134"/>
        <end position="143"/>
    </location>
</feature>
<evidence type="ECO:0000313" key="3">
    <source>
        <dbReference type="Proteomes" id="UP000759131"/>
    </source>
</evidence>
<protein>
    <submittedName>
        <fullName evidence="2">Uncharacterized protein</fullName>
    </submittedName>
</protein>
<proteinExistence type="predicted"/>
<feature type="compositionally biased region" description="Low complexity" evidence="1">
    <location>
        <begin position="117"/>
        <end position="127"/>
    </location>
</feature>
<sequence>EHLARKGRLINIGATSGYTTVGYAPIKIDDFIVKLHYGAKTVIGFLTFDYKDKYEEYAQQLSQYYENNKLEIKVDFGVNVGEGLEAVSKGIKYLHSGANTGKLMSDDMTTKMDVSEETTPADTTPMATDEHNSTDGNCDDSNNVVNQTIPTMLRSMIVIVSTIHGLQEAVVISGAITTQLVLKRAANGLCVNTNEWKGLIACLTNVSNIWKRVIDIDQTDRQSLGNFVVSLVDLSLGGDPFPSHMAAKAVKCLSHEKNIDMYQLFIEYQVEISTHILRLLDINDNFDNLGDTLKNTMSVFGIHILPRELIKHIVPHFVHKCNQTTDKFVSEIARIDDKAVCDIIKIYLIDIIEYLFYSTNRIDKSFEEIQSRIDLLKLILDFDIKPRIYVTIYELMQSSLMRLSTDREATLEAIAFIQYYRTNQSDSNYDLQRFFDNESELRAVLVDFFLPFVHKFDLVIQDNSVSTIDKLKCTQSFISLMAIMGKSHLNTYRVKLFSTIKLILSERFHTNKPQMKLNMEVLMQYIQMIEPSYLAHQLLTISALTLPLIHLWPQETKKVFRELIVRNKTNENFKEAFKHLYFIPDCNELKEVTDVLKQYITYRDAEKDIFLNITFVVNNINHENNRVQEFSLRELLKLLTKHQSLIYKKCNKVKELSVDYFVNKIVAKLMVCMKSNDENVLQLVAQCLGEEKLEKFLNANDHEFKVILIRNLYRAVTTATKTGDQNCISFTLQEIVKDLKSDGFNLDTLPTEHRDYCRLLCKTKYKTVKSIPITDTMTRQIFGSDPELQYNVWLNLWLQTLFQAFIFNHEHDCENSQYNENLSQFSGQCSQRSDLFEAELAKALT</sequence>
<name>A0A7R9L5E1_9ACAR</name>
<dbReference type="EMBL" id="CAJPIZ010016732">
    <property type="protein sequence ID" value="CAG2115812.1"/>
    <property type="molecule type" value="Genomic_DNA"/>
</dbReference>
<dbReference type="Gene3D" id="3.90.180.10">
    <property type="entry name" value="Medium-chain alcohol dehydrogenases, catalytic domain"/>
    <property type="match status" value="1"/>
</dbReference>
<organism evidence="2">
    <name type="scientific">Medioppia subpectinata</name>
    <dbReference type="NCBI Taxonomy" id="1979941"/>
    <lineage>
        <taxon>Eukaryota</taxon>
        <taxon>Metazoa</taxon>
        <taxon>Ecdysozoa</taxon>
        <taxon>Arthropoda</taxon>
        <taxon>Chelicerata</taxon>
        <taxon>Arachnida</taxon>
        <taxon>Acari</taxon>
        <taxon>Acariformes</taxon>
        <taxon>Sarcoptiformes</taxon>
        <taxon>Oribatida</taxon>
        <taxon>Brachypylina</taxon>
        <taxon>Oppioidea</taxon>
        <taxon>Oppiidae</taxon>
        <taxon>Medioppia</taxon>
    </lineage>
</organism>
<dbReference type="Proteomes" id="UP000759131">
    <property type="component" value="Unassembled WGS sequence"/>
</dbReference>
<dbReference type="Gene3D" id="3.40.50.720">
    <property type="entry name" value="NAD(P)-binding Rossmann-like Domain"/>
    <property type="match status" value="1"/>
</dbReference>
<dbReference type="AlphaFoldDB" id="A0A7R9L5E1"/>
<feature type="region of interest" description="Disordered" evidence="1">
    <location>
        <begin position="117"/>
        <end position="143"/>
    </location>
</feature>
<gene>
    <name evidence="2" type="ORF">OSB1V03_LOCUS15773</name>
</gene>
<feature type="non-terminal residue" evidence="2">
    <location>
        <position position="1"/>
    </location>
</feature>
<keyword evidence="3" id="KW-1185">Reference proteome</keyword>